<evidence type="ECO:0000313" key="1">
    <source>
        <dbReference type="EMBL" id="OXM84004.1"/>
    </source>
</evidence>
<organism evidence="1 2">
    <name type="scientific">Paenibacillus rigui</name>
    <dbReference type="NCBI Taxonomy" id="554312"/>
    <lineage>
        <taxon>Bacteria</taxon>
        <taxon>Bacillati</taxon>
        <taxon>Bacillota</taxon>
        <taxon>Bacilli</taxon>
        <taxon>Bacillales</taxon>
        <taxon>Paenibacillaceae</taxon>
        <taxon>Paenibacillus</taxon>
    </lineage>
</organism>
<proteinExistence type="predicted"/>
<gene>
    <name evidence="1" type="ORF">CF651_23110</name>
</gene>
<dbReference type="EMBL" id="NMQW01000036">
    <property type="protein sequence ID" value="OXM84004.1"/>
    <property type="molecule type" value="Genomic_DNA"/>
</dbReference>
<protein>
    <submittedName>
        <fullName evidence="1">Uncharacterized protein</fullName>
    </submittedName>
</protein>
<keyword evidence="2" id="KW-1185">Reference proteome</keyword>
<dbReference type="AlphaFoldDB" id="A0A229UL19"/>
<name>A0A229UL19_9BACL</name>
<accession>A0A229UL19</accession>
<dbReference type="RefSeq" id="WP_094017250.1">
    <property type="nucleotide sequence ID" value="NZ_NMQW01000036.1"/>
</dbReference>
<evidence type="ECO:0000313" key="2">
    <source>
        <dbReference type="Proteomes" id="UP000215509"/>
    </source>
</evidence>
<reference evidence="1 2" key="1">
    <citation type="submission" date="2017-07" db="EMBL/GenBank/DDBJ databases">
        <title>Genome sequencing and assembly of Paenibacillus rigui.</title>
        <authorList>
            <person name="Mayilraj S."/>
        </authorList>
    </citation>
    <scope>NUCLEOTIDE SEQUENCE [LARGE SCALE GENOMIC DNA]</scope>
    <source>
        <strain evidence="1 2">JCM 16352</strain>
    </source>
</reference>
<comment type="caution">
    <text evidence="1">The sequence shown here is derived from an EMBL/GenBank/DDBJ whole genome shotgun (WGS) entry which is preliminary data.</text>
</comment>
<dbReference type="Proteomes" id="UP000215509">
    <property type="component" value="Unassembled WGS sequence"/>
</dbReference>
<sequence length="85" mass="9800">MLNNQPQAKLSNEDFREIKGILNNDDPISHQSVFNALPLLLAEIGRLNALLSEVEYELEWSDAESAIVKCQFMIRQEFDWVGETY</sequence>